<gene>
    <name evidence="3" type="ORF">SI8410_01001515</name>
</gene>
<dbReference type="GO" id="GO:0045145">
    <property type="term" value="F:single-stranded DNA 5'-3' DNA exonuclease activity"/>
    <property type="evidence" value="ECO:0007669"/>
    <property type="project" value="InterPro"/>
</dbReference>
<dbReference type="Pfam" id="PF09810">
    <property type="entry name" value="Exo5"/>
    <property type="match status" value="3"/>
</dbReference>
<evidence type="ECO:0000256" key="1">
    <source>
        <dbReference type="ARBA" id="ARBA00009797"/>
    </source>
</evidence>
<dbReference type="InterPro" id="IPR019190">
    <property type="entry name" value="EXOV"/>
</dbReference>
<dbReference type="GO" id="GO:0005634">
    <property type="term" value="C:nucleus"/>
    <property type="evidence" value="ECO:0007669"/>
    <property type="project" value="TreeGrafter"/>
</dbReference>
<sequence length="411" mass="46183">MGSGSSPTRSSSYSCTTLVNDPGNAGGGNIDIPGNIPLEIVTEEEMALIDAAITSARSLIQASSSLGPRALPLSSLHSTVASLRQCRSSFRSVSPPILTPGASSQDIEDSDQGLTQSKSPLKLFRIRRALSVTDVTATEWCEKQMEFVLLHGKPERTKAMKAGSERHVELEEEVMEKVEIRVISAEDSWAVRLMNFIFGSRQLLFDGLTRELPIIGIVEGIWMVGVIDEIRMPKNEAVQQPLLVDTKTRHTATLPSEAQKRNGRLQLMCYKYLWDNTVAHSFPSDEFYSYFGLDPHSTLSDDVRDYSARLGVHAKTLEDVVIYLGDNCRLLPPSQEKLMLRYEFQADRSLMEEYIFDYDEDWFKGRILGCFAFWSGEREASLVSKDEQWKCRFCKFYSICPVSGRSSHRLP</sequence>
<dbReference type="EMBL" id="LR746264">
    <property type="protein sequence ID" value="CAA7389467.1"/>
    <property type="molecule type" value="Genomic_DNA"/>
</dbReference>
<accession>A0A7I8JZR1</accession>
<dbReference type="GO" id="GO:0036297">
    <property type="term" value="P:interstrand cross-link repair"/>
    <property type="evidence" value="ECO:0007669"/>
    <property type="project" value="TreeGrafter"/>
</dbReference>
<feature type="compositionally biased region" description="Low complexity" evidence="2">
    <location>
        <begin position="1"/>
        <end position="23"/>
    </location>
</feature>
<dbReference type="Proteomes" id="UP000663760">
    <property type="component" value="Chromosome 1"/>
</dbReference>
<protein>
    <submittedName>
        <fullName evidence="3">Uncharacterized protein</fullName>
    </submittedName>
</protein>
<feature type="region of interest" description="Disordered" evidence="2">
    <location>
        <begin position="94"/>
        <end position="114"/>
    </location>
</feature>
<evidence type="ECO:0000313" key="3">
    <source>
        <dbReference type="EMBL" id="CAA7389467.1"/>
    </source>
</evidence>
<keyword evidence="4" id="KW-1185">Reference proteome</keyword>
<dbReference type="OrthoDB" id="354769at2759"/>
<evidence type="ECO:0000256" key="2">
    <source>
        <dbReference type="SAM" id="MobiDB-lite"/>
    </source>
</evidence>
<dbReference type="InterPro" id="IPR011604">
    <property type="entry name" value="PDDEXK-like_dom_sf"/>
</dbReference>
<proteinExistence type="inferred from homology"/>
<dbReference type="AlphaFoldDB" id="A0A7I8JZR1"/>
<name>A0A7I8JZR1_SPIIN</name>
<comment type="similarity">
    <text evidence="1">Belongs to the EXO5 family.</text>
</comment>
<evidence type="ECO:0000313" key="4">
    <source>
        <dbReference type="Proteomes" id="UP000663760"/>
    </source>
</evidence>
<feature type="region of interest" description="Disordered" evidence="2">
    <location>
        <begin position="1"/>
        <end position="30"/>
    </location>
</feature>
<dbReference type="Gene3D" id="3.90.320.10">
    <property type="match status" value="1"/>
</dbReference>
<dbReference type="PANTHER" id="PTHR14464">
    <property type="entry name" value="EXONUCLEASE V"/>
    <property type="match status" value="1"/>
</dbReference>
<dbReference type="PANTHER" id="PTHR14464:SF4">
    <property type="entry name" value="EXONUCLEASE V"/>
    <property type="match status" value="1"/>
</dbReference>
<organism evidence="3 4">
    <name type="scientific">Spirodela intermedia</name>
    <name type="common">Intermediate duckweed</name>
    <dbReference type="NCBI Taxonomy" id="51605"/>
    <lineage>
        <taxon>Eukaryota</taxon>
        <taxon>Viridiplantae</taxon>
        <taxon>Streptophyta</taxon>
        <taxon>Embryophyta</taxon>
        <taxon>Tracheophyta</taxon>
        <taxon>Spermatophyta</taxon>
        <taxon>Magnoliopsida</taxon>
        <taxon>Liliopsida</taxon>
        <taxon>Araceae</taxon>
        <taxon>Lemnoideae</taxon>
        <taxon>Spirodela</taxon>
    </lineage>
</organism>
<reference evidence="3" key="1">
    <citation type="submission" date="2020-02" db="EMBL/GenBank/DDBJ databases">
        <authorList>
            <person name="Scholz U."/>
            <person name="Mascher M."/>
            <person name="Fiebig A."/>
        </authorList>
    </citation>
    <scope>NUCLEOTIDE SEQUENCE</scope>
</reference>